<evidence type="ECO:0000313" key="2">
    <source>
        <dbReference type="Proteomes" id="UP001150603"/>
    </source>
</evidence>
<keyword evidence="2" id="KW-1185">Reference proteome</keyword>
<sequence length="392" mass="44522">MQGTEASEITIGTLSSVLQVYVMAEDFEEAVSVSKRIRAIVKEAVDNGDAEIPTRETYNCMVKAYCAYGQPNEALRVLEEVRTHKVHASAETYTVLLQSMSSLRSLDGLKLIVALANVDYNMHGNEADASNKVPLPQDTAYFNAQIEAYGRIGSPERALQAWEMMRQRGVKPDNVTASLLIDTCAWNERVHWADDMKPQSGFVERNEPEDHVYTGMPFFQLHYLGTTLKELQEAGLELNLANCRHLLEALVRTGFLEEAMHMVIGRYEDAAEQSKWETKARKLLHHEDQYFLSGLFSLFKNEKNQEPVAKYMDINMELPLERETVQTLFGMFEAVRAKCSTKVDPEPWEAPFVQRMSPNLLQRLELHQERLGSFLRSKRPDLLPASSEQTAS</sequence>
<accession>A0ACC1J3N0</accession>
<gene>
    <name evidence="1" type="ORF">FBU59_005205</name>
</gene>
<dbReference type="Proteomes" id="UP001150603">
    <property type="component" value="Unassembled WGS sequence"/>
</dbReference>
<evidence type="ECO:0000313" key="1">
    <source>
        <dbReference type="EMBL" id="KAJ1935988.1"/>
    </source>
</evidence>
<organism evidence="1 2">
    <name type="scientific">Linderina macrospora</name>
    <dbReference type="NCBI Taxonomy" id="4868"/>
    <lineage>
        <taxon>Eukaryota</taxon>
        <taxon>Fungi</taxon>
        <taxon>Fungi incertae sedis</taxon>
        <taxon>Zoopagomycota</taxon>
        <taxon>Kickxellomycotina</taxon>
        <taxon>Kickxellomycetes</taxon>
        <taxon>Kickxellales</taxon>
        <taxon>Kickxellaceae</taxon>
        <taxon>Linderina</taxon>
    </lineage>
</organism>
<proteinExistence type="predicted"/>
<reference evidence="1" key="1">
    <citation type="submission" date="2022-07" db="EMBL/GenBank/DDBJ databases">
        <title>Phylogenomic reconstructions and comparative analyses of Kickxellomycotina fungi.</title>
        <authorList>
            <person name="Reynolds N.K."/>
            <person name="Stajich J.E."/>
            <person name="Barry K."/>
            <person name="Grigoriev I.V."/>
            <person name="Crous P."/>
            <person name="Smith M.E."/>
        </authorList>
    </citation>
    <scope>NUCLEOTIDE SEQUENCE</scope>
    <source>
        <strain evidence="1">NRRL 5244</strain>
    </source>
</reference>
<comment type="caution">
    <text evidence="1">The sequence shown here is derived from an EMBL/GenBank/DDBJ whole genome shotgun (WGS) entry which is preliminary data.</text>
</comment>
<name>A0ACC1J3N0_9FUNG</name>
<dbReference type="EMBL" id="JANBPW010004044">
    <property type="protein sequence ID" value="KAJ1935988.1"/>
    <property type="molecule type" value="Genomic_DNA"/>
</dbReference>
<protein>
    <submittedName>
        <fullName evidence="1">Uncharacterized protein</fullName>
    </submittedName>
</protein>